<keyword evidence="6" id="KW-0812">Transmembrane</keyword>
<feature type="compositionally biased region" description="Basic and acidic residues" evidence="5">
    <location>
        <begin position="72"/>
        <end position="82"/>
    </location>
</feature>
<organism evidence="8 9">
    <name type="scientific">Vagococcus hydrophili</name>
    <dbReference type="NCBI Taxonomy" id="2714947"/>
    <lineage>
        <taxon>Bacteria</taxon>
        <taxon>Bacillati</taxon>
        <taxon>Bacillota</taxon>
        <taxon>Bacilli</taxon>
        <taxon>Lactobacillales</taxon>
        <taxon>Enterococcaceae</taxon>
        <taxon>Vagococcus</taxon>
    </lineage>
</organism>
<keyword evidence="6" id="KW-1133">Transmembrane helix</keyword>
<keyword evidence="6" id="KW-0472">Membrane</keyword>
<dbReference type="SUPFAM" id="SSF50156">
    <property type="entry name" value="PDZ domain-like"/>
    <property type="match status" value="1"/>
</dbReference>
<feature type="compositionally biased region" description="Polar residues" evidence="5">
    <location>
        <begin position="61"/>
        <end position="71"/>
    </location>
</feature>
<evidence type="ECO:0000313" key="8">
    <source>
        <dbReference type="EMBL" id="QIL48507.1"/>
    </source>
</evidence>
<dbReference type="Gene3D" id="2.40.10.10">
    <property type="entry name" value="Trypsin-like serine proteases"/>
    <property type="match status" value="2"/>
</dbReference>
<dbReference type="InterPro" id="IPR036034">
    <property type="entry name" value="PDZ_sf"/>
</dbReference>
<feature type="transmembrane region" description="Helical" evidence="6">
    <location>
        <begin position="37"/>
        <end position="58"/>
    </location>
</feature>
<dbReference type="AlphaFoldDB" id="A0A6G8AU44"/>
<dbReference type="Proteomes" id="UP000501747">
    <property type="component" value="Chromosome"/>
</dbReference>
<dbReference type="CDD" id="cd06781">
    <property type="entry name" value="cpPDZ_BsHtra-like"/>
    <property type="match status" value="1"/>
</dbReference>
<dbReference type="SMART" id="SM00228">
    <property type="entry name" value="PDZ"/>
    <property type="match status" value="1"/>
</dbReference>
<evidence type="ECO:0000256" key="2">
    <source>
        <dbReference type="ARBA" id="ARBA00022670"/>
    </source>
</evidence>
<feature type="compositionally biased region" description="Basic and acidic residues" evidence="5">
    <location>
        <begin position="1"/>
        <end position="22"/>
    </location>
</feature>
<dbReference type="Pfam" id="PF13180">
    <property type="entry name" value="PDZ_2"/>
    <property type="match status" value="1"/>
</dbReference>
<keyword evidence="9" id="KW-1185">Reference proteome</keyword>
<accession>A0A6G8AU44</accession>
<dbReference type="InterPro" id="IPR043504">
    <property type="entry name" value="Peptidase_S1_PA_chymotrypsin"/>
</dbReference>
<keyword evidence="4" id="KW-0720">Serine protease</keyword>
<dbReference type="RefSeq" id="WP_166034650.1">
    <property type="nucleotide sequence ID" value="NZ_CP049887.1"/>
</dbReference>
<dbReference type="PANTHER" id="PTHR22939">
    <property type="entry name" value="SERINE PROTEASE FAMILY S1C HTRA-RELATED"/>
    <property type="match status" value="1"/>
</dbReference>
<dbReference type="Gene3D" id="2.30.42.10">
    <property type="match status" value="1"/>
</dbReference>
<name>A0A6G8AU44_9ENTE</name>
<feature type="compositionally biased region" description="Basic and acidic residues" evidence="5">
    <location>
        <begin position="424"/>
        <end position="448"/>
    </location>
</feature>
<dbReference type="PROSITE" id="PS50106">
    <property type="entry name" value="PDZ"/>
    <property type="match status" value="1"/>
</dbReference>
<feature type="region of interest" description="Disordered" evidence="5">
    <location>
        <begin position="1"/>
        <end position="27"/>
    </location>
</feature>
<dbReference type="KEGG" id="vhy:G7082_08340"/>
<evidence type="ECO:0000256" key="4">
    <source>
        <dbReference type="ARBA" id="ARBA00022825"/>
    </source>
</evidence>
<comment type="similarity">
    <text evidence="1">Belongs to the peptidase S1C family.</text>
</comment>
<gene>
    <name evidence="8" type="ORF">G7082_08340</name>
</gene>
<dbReference type="PRINTS" id="PR00834">
    <property type="entry name" value="PROTEASES2C"/>
</dbReference>
<evidence type="ECO:0000256" key="3">
    <source>
        <dbReference type="ARBA" id="ARBA00022801"/>
    </source>
</evidence>
<dbReference type="Pfam" id="PF13365">
    <property type="entry name" value="Trypsin_2"/>
    <property type="match status" value="1"/>
</dbReference>
<dbReference type="GO" id="GO:0004252">
    <property type="term" value="F:serine-type endopeptidase activity"/>
    <property type="evidence" value="ECO:0007669"/>
    <property type="project" value="InterPro"/>
</dbReference>
<keyword evidence="2" id="KW-0645">Protease</keyword>
<evidence type="ECO:0000256" key="5">
    <source>
        <dbReference type="SAM" id="MobiDB-lite"/>
    </source>
</evidence>
<evidence type="ECO:0000256" key="1">
    <source>
        <dbReference type="ARBA" id="ARBA00010541"/>
    </source>
</evidence>
<feature type="domain" description="PDZ" evidence="7">
    <location>
        <begin position="338"/>
        <end position="421"/>
    </location>
</feature>
<proteinExistence type="inferred from homology"/>
<evidence type="ECO:0000313" key="9">
    <source>
        <dbReference type="Proteomes" id="UP000501747"/>
    </source>
</evidence>
<protein>
    <submittedName>
        <fullName evidence="8">PDZ domain-containing protein</fullName>
    </submittedName>
</protein>
<dbReference type="GO" id="GO:0006508">
    <property type="term" value="P:proteolysis"/>
    <property type="evidence" value="ECO:0007669"/>
    <property type="project" value="UniProtKB-KW"/>
</dbReference>
<sequence length="455" mass="48402">MRKDVTPETKETRKDTNQEKVLKHPKPKKNNAYFKQIGVSLLAGALGGLLVVGGYTVINKDNNANTSTSHTLSKEEVNDTGKTKVQNTKSTVNNDVTGAVKKMDNAVVSVTTMKKQQSELSDLERIFGPSEGSKDDGKLAEASEGSGVIYRKDGDKAYIVTNNHVVTGSDAVNITFSNGKKAEAKVVGTDVYSDLAVLEISSKDVTNVAEFADSNEVQVGEAALAMGSPLGSSFSNSVSQGIVSAKDRMITNQAEDGSVISSNAIQTDAAINPGNSGGALVNSSGQVIGINSSKIAQAASGVSAEGMGFAIPSNDVVKIINQLETGKPVARPMLGVSMIDLNRISAEERESVLKIKGDEITNGVVVGSVEKGTPAEKGGLKKYDVITQLDGKDIANRAELQSKLYNKKIGDDMEITYYRNGKKESTKVKLDQDSSKLLEQQQKKEKTLENSSYQQ</sequence>
<dbReference type="PANTHER" id="PTHR22939:SF129">
    <property type="entry name" value="SERINE PROTEASE HTRA2, MITOCHONDRIAL"/>
    <property type="match status" value="1"/>
</dbReference>
<dbReference type="InterPro" id="IPR001478">
    <property type="entry name" value="PDZ"/>
</dbReference>
<dbReference type="InterPro" id="IPR009003">
    <property type="entry name" value="Peptidase_S1_PA"/>
</dbReference>
<dbReference type="InterPro" id="IPR001940">
    <property type="entry name" value="Peptidase_S1C"/>
</dbReference>
<dbReference type="SUPFAM" id="SSF50494">
    <property type="entry name" value="Trypsin-like serine proteases"/>
    <property type="match status" value="1"/>
</dbReference>
<dbReference type="EMBL" id="CP049887">
    <property type="protein sequence ID" value="QIL48507.1"/>
    <property type="molecule type" value="Genomic_DNA"/>
</dbReference>
<feature type="region of interest" description="Disordered" evidence="5">
    <location>
        <begin position="424"/>
        <end position="455"/>
    </location>
</feature>
<evidence type="ECO:0000259" key="7">
    <source>
        <dbReference type="PROSITE" id="PS50106"/>
    </source>
</evidence>
<evidence type="ECO:0000256" key="6">
    <source>
        <dbReference type="SAM" id="Phobius"/>
    </source>
</evidence>
<reference evidence="8 9" key="1">
    <citation type="submission" date="2020-03" db="EMBL/GenBank/DDBJ databases">
        <title>Vagococcus sp. nov., isolated from beetles.</title>
        <authorList>
            <person name="Hyun D.-W."/>
            <person name="Bae J.-W."/>
        </authorList>
    </citation>
    <scope>NUCLEOTIDE SEQUENCE [LARGE SCALE GENOMIC DNA]</scope>
    <source>
        <strain evidence="8 9">HDW17B</strain>
    </source>
</reference>
<keyword evidence="3" id="KW-0378">Hydrolase</keyword>
<feature type="region of interest" description="Disordered" evidence="5">
    <location>
        <begin position="61"/>
        <end position="84"/>
    </location>
</feature>